<organism evidence="7 8">
    <name type="scientific">Vibrio eleionomae</name>
    <dbReference type="NCBI Taxonomy" id="2653505"/>
    <lineage>
        <taxon>Bacteria</taxon>
        <taxon>Pseudomonadati</taxon>
        <taxon>Pseudomonadota</taxon>
        <taxon>Gammaproteobacteria</taxon>
        <taxon>Vibrionales</taxon>
        <taxon>Vibrionaceae</taxon>
        <taxon>Vibrio</taxon>
    </lineage>
</organism>
<dbReference type="InterPro" id="IPR046357">
    <property type="entry name" value="PPIase_dom_sf"/>
</dbReference>
<evidence type="ECO:0000256" key="4">
    <source>
        <dbReference type="ARBA" id="ARBA00023110"/>
    </source>
</evidence>
<protein>
    <recommendedName>
        <fullName evidence="3">peptidylprolyl isomerase</fullName>
        <ecNumber evidence="3">5.2.1.8</ecNumber>
    </recommendedName>
</protein>
<dbReference type="PANTHER" id="PTHR47245">
    <property type="entry name" value="PEPTIDYLPROLYL ISOMERASE"/>
    <property type="match status" value="1"/>
</dbReference>
<dbReference type="InterPro" id="IPR000297">
    <property type="entry name" value="PPIase_PpiC"/>
</dbReference>
<dbReference type="PANTHER" id="PTHR47245:SF2">
    <property type="entry name" value="PEPTIDYL-PROLYL CIS-TRANS ISOMERASE HP_0175-RELATED"/>
    <property type="match status" value="1"/>
</dbReference>
<dbReference type="InterPro" id="IPR050245">
    <property type="entry name" value="PrsA_foldase"/>
</dbReference>
<dbReference type="PROSITE" id="PS50198">
    <property type="entry name" value="PPIC_PPIASE_2"/>
    <property type="match status" value="1"/>
</dbReference>
<evidence type="ECO:0000256" key="2">
    <source>
        <dbReference type="ARBA" id="ARBA00007656"/>
    </source>
</evidence>
<keyword evidence="8" id="KW-1185">Reference proteome</keyword>
<dbReference type="InterPro" id="IPR027304">
    <property type="entry name" value="Trigger_fact/SurA_dom_sf"/>
</dbReference>
<keyword evidence="4 5" id="KW-0697">Rotamase</keyword>
<accession>A0A7X4LJD1</accession>
<evidence type="ECO:0000313" key="8">
    <source>
        <dbReference type="Proteomes" id="UP000462621"/>
    </source>
</evidence>
<evidence type="ECO:0000313" key="7">
    <source>
        <dbReference type="EMBL" id="MZI93014.1"/>
    </source>
</evidence>
<dbReference type="Gene3D" id="3.10.50.40">
    <property type="match status" value="1"/>
</dbReference>
<feature type="domain" description="PpiC" evidence="6">
    <location>
        <begin position="137"/>
        <end position="240"/>
    </location>
</feature>
<dbReference type="SUPFAM" id="SSF54534">
    <property type="entry name" value="FKBP-like"/>
    <property type="match status" value="1"/>
</dbReference>
<keyword evidence="5 7" id="KW-0413">Isomerase</keyword>
<comment type="catalytic activity">
    <reaction evidence="1">
        <text>[protein]-peptidylproline (omega=180) = [protein]-peptidylproline (omega=0)</text>
        <dbReference type="Rhea" id="RHEA:16237"/>
        <dbReference type="Rhea" id="RHEA-COMP:10747"/>
        <dbReference type="Rhea" id="RHEA-COMP:10748"/>
        <dbReference type="ChEBI" id="CHEBI:83833"/>
        <dbReference type="ChEBI" id="CHEBI:83834"/>
        <dbReference type="EC" id="5.2.1.8"/>
    </reaction>
</comment>
<sequence>MEAYKRHYLTAKVATELYQLNPEFLSSMQRVKVDEQVEQLYRIQEAILQSQEAQWIALSEQEVDQALDSCIEGYDSYQGFIQALNNQHLDEGKLRQALKEELKCDKVMEWVSRDVPSLRQEDAERYFNTHRQEFHRPQMWDMSQILITVNEAYPDNTHAKVVARIWSVYDHCKAQDDDVFSQHALKYSECPSAMNNGYLGWCDETKLYPQITERLVSLASNQLSTPIETELGFHLVKYHQMKPEGMASFAEALPFLEEKHTQRARQYLQRQWLTQLLQAYPA</sequence>
<dbReference type="SUPFAM" id="SSF109998">
    <property type="entry name" value="Triger factor/SurA peptide-binding domain-like"/>
    <property type="match status" value="1"/>
</dbReference>
<dbReference type="Proteomes" id="UP000462621">
    <property type="component" value="Unassembled WGS sequence"/>
</dbReference>
<evidence type="ECO:0000256" key="3">
    <source>
        <dbReference type="ARBA" id="ARBA00013194"/>
    </source>
</evidence>
<proteinExistence type="inferred from homology"/>
<dbReference type="RefSeq" id="WP_161154313.1">
    <property type="nucleotide sequence ID" value="NZ_WEKT01000009.1"/>
</dbReference>
<reference evidence="7 8" key="1">
    <citation type="submission" date="2019-10" db="EMBL/GenBank/DDBJ databases">
        <title>Vibrio sp. nov. isolated from a shrimp pond.</title>
        <authorList>
            <person name="Gomez-Gil B."/>
            <person name="Enciso-Ibarra J."/>
            <person name="Enciso-Ibarra K."/>
            <person name="Bolan-Mejia C."/>
        </authorList>
    </citation>
    <scope>NUCLEOTIDE SEQUENCE [LARGE SCALE GENOMIC DNA]</scope>
    <source>
        <strain evidence="7 8">CAIM 722</strain>
    </source>
</reference>
<dbReference type="Pfam" id="PF00639">
    <property type="entry name" value="Rotamase"/>
    <property type="match status" value="1"/>
</dbReference>
<evidence type="ECO:0000256" key="5">
    <source>
        <dbReference type="PROSITE-ProRule" id="PRU00278"/>
    </source>
</evidence>
<dbReference type="EMBL" id="WEKT01000009">
    <property type="protein sequence ID" value="MZI93014.1"/>
    <property type="molecule type" value="Genomic_DNA"/>
</dbReference>
<gene>
    <name evidence="7" type="ORF">F9817_07355</name>
</gene>
<evidence type="ECO:0000259" key="6">
    <source>
        <dbReference type="PROSITE" id="PS50198"/>
    </source>
</evidence>
<comment type="caution">
    <text evidence="7">The sequence shown here is derived from an EMBL/GenBank/DDBJ whole genome shotgun (WGS) entry which is preliminary data.</text>
</comment>
<dbReference type="GO" id="GO:0003755">
    <property type="term" value="F:peptidyl-prolyl cis-trans isomerase activity"/>
    <property type="evidence" value="ECO:0007669"/>
    <property type="project" value="UniProtKB-KW"/>
</dbReference>
<comment type="similarity">
    <text evidence="2">Belongs to the PpiC/parvulin rotamase family.</text>
</comment>
<dbReference type="EC" id="5.2.1.8" evidence="3"/>
<evidence type="ECO:0000256" key="1">
    <source>
        <dbReference type="ARBA" id="ARBA00000971"/>
    </source>
</evidence>
<dbReference type="AlphaFoldDB" id="A0A7X4LJD1"/>
<name>A0A7X4LJD1_9VIBR</name>